<comment type="subcellular location">
    <subcellularLocation>
        <location evidence="1">Membrane</location>
        <topology evidence="1">Peripheral membrane protein</topology>
    </subcellularLocation>
</comment>
<name>A0A485LHU5_9STRA</name>
<dbReference type="Proteomes" id="UP000332933">
    <property type="component" value="Unassembled WGS sequence"/>
</dbReference>
<reference evidence="8 9" key="1">
    <citation type="submission" date="2019-03" db="EMBL/GenBank/DDBJ databases">
        <authorList>
            <person name="Gaulin E."/>
            <person name="Dumas B."/>
        </authorList>
    </citation>
    <scope>NUCLEOTIDE SEQUENCE [LARGE SCALE GENOMIC DNA]</scope>
    <source>
        <strain evidence="8">CBS 568.67</strain>
    </source>
</reference>
<dbReference type="PANTHER" id="PTHR13832:SF792">
    <property type="entry name" value="GM14286P"/>
    <property type="match status" value="1"/>
</dbReference>
<dbReference type="PROSITE" id="PS01032">
    <property type="entry name" value="PPM_1"/>
    <property type="match status" value="1"/>
</dbReference>
<accession>A0A485LHU5</accession>
<keyword evidence="2" id="KW-0479">Metal-binding</keyword>
<dbReference type="EMBL" id="VJMH01006979">
    <property type="protein sequence ID" value="KAF0686701.1"/>
    <property type="molecule type" value="Genomic_DNA"/>
</dbReference>
<dbReference type="GO" id="GO:0046872">
    <property type="term" value="F:metal ion binding"/>
    <property type="evidence" value="ECO:0007669"/>
    <property type="project" value="UniProtKB-KW"/>
</dbReference>
<dbReference type="Pfam" id="PF00481">
    <property type="entry name" value="PP2C"/>
    <property type="match status" value="1"/>
</dbReference>
<proteinExistence type="inferred from homology"/>
<comment type="similarity">
    <text evidence="5">Belongs to the PP2C family.</text>
</comment>
<dbReference type="GO" id="GO:0016020">
    <property type="term" value="C:membrane"/>
    <property type="evidence" value="ECO:0007669"/>
    <property type="project" value="UniProtKB-SubCell"/>
</dbReference>
<keyword evidence="4 5" id="KW-0904">Protein phosphatase</keyword>
<evidence type="ECO:0000259" key="6">
    <source>
        <dbReference type="PROSITE" id="PS51746"/>
    </source>
</evidence>
<keyword evidence="3 5" id="KW-0378">Hydrolase</keyword>
<dbReference type="InterPro" id="IPR001932">
    <property type="entry name" value="PPM-type_phosphatase-like_dom"/>
</dbReference>
<dbReference type="EMBL" id="CAADRA010007005">
    <property type="protein sequence ID" value="VFT98213.1"/>
    <property type="molecule type" value="Genomic_DNA"/>
</dbReference>
<dbReference type="SMART" id="SM00332">
    <property type="entry name" value="PP2Cc"/>
    <property type="match status" value="1"/>
</dbReference>
<evidence type="ECO:0000256" key="2">
    <source>
        <dbReference type="ARBA" id="ARBA00022723"/>
    </source>
</evidence>
<gene>
    <name evidence="8" type="primary">Aste57867_21543</name>
    <name evidence="7" type="ORF">As57867_021474</name>
    <name evidence="8" type="ORF">ASTE57867_21543</name>
</gene>
<dbReference type="PROSITE" id="PS51746">
    <property type="entry name" value="PPM_2"/>
    <property type="match status" value="1"/>
</dbReference>
<evidence type="ECO:0000256" key="5">
    <source>
        <dbReference type="RuleBase" id="RU003465"/>
    </source>
</evidence>
<dbReference type="AlphaFoldDB" id="A0A485LHU5"/>
<evidence type="ECO:0000313" key="7">
    <source>
        <dbReference type="EMBL" id="KAF0686701.1"/>
    </source>
</evidence>
<evidence type="ECO:0000313" key="8">
    <source>
        <dbReference type="EMBL" id="VFT98213.1"/>
    </source>
</evidence>
<feature type="domain" description="PPM-type phosphatase" evidence="6">
    <location>
        <begin position="181"/>
        <end position="510"/>
    </location>
</feature>
<sequence>MSRKRATAKTPAPAENWAQLLRLTPSGLNLTKLVASSSGTKAFCEQIERRFEATSITHVGVAWDASPHFLVLVGALARHGGWGVVFLRKGNGNDALQAESTVLVLVELVENGGDMLAQLHTSSECLPPSCSVAGFAAVCGKEEIDFDDMNLPCFCGWTPKGAKMQVATTMTVRKLEKYGLRHCTTSYEGNRLGEDRSEHWVEQDMALYAVYDGHGGDIAVEFIHGHLGQLIQGKVQAKAPGKRKHDAEVLSIEDMLRKAFLDCDQQLKDKLTSYGPTIKASRGYCNTGSCAVTALFHGNHLYIANVGDCQAVLGHEADRTVLCGQNFELGATVLSTLHDCNNPEEVKRVIERSKDRNAIRPSQDDQHSLAYGAKRVAGSLMVTRALGDWYLKAEDFSSLPYKAKVPYITAEPDITLHVLTKQDKFLILASDGLWEVIPPLLAVQIVSNYVSTAQHASDNPIPSASAALVHMALEEAARREGIAVHELLAMSKGPARRSIHDDITCTVIFLEHPHE</sequence>
<evidence type="ECO:0000313" key="9">
    <source>
        <dbReference type="Proteomes" id="UP000332933"/>
    </source>
</evidence>
<dbReference type="PANTHER" id="PTHR13832">
    <property type="entry name" value="PROTEIN PHOSPHATASE 2C"/>
    <property type="match status" value="1"/>
</dbReference>
<dbReference type="Gene3D" id="3.60.40.10">
    <property type="entry name" value="PPM-type phosphatase domain"/>
    <property type="match status" value="1"/>
</dbReference>
<dbReference type="InterPro" id="IPR000222">
    <property type="entry name" value="PP2C_BS"/>
</dbReference>
<evidence type="ECO:0000256" key="1">
    <source>
        <dbReference type="ARBA" id="ARBA00004170"/>
    </source>
</evidence>
<dbReference type="CDD" id="cd00143">
    <property type="entry name" value="PP2Cc"/>
    <property type="match status" value="1"/>
</dbReference>
<dbReference type="InterPro" id="IPR015655">
    <property type="entry name" value="PP2C"/>
</dbReference>
<evidence type="ECO:0000256" key="3">
    <source>
        <dbReference type="ARBA" id="ARBA00022801"/>
    </source>
</evidence>
<evidence type="ECO:0000256" key="4">
    <source>
        <dbReference type="ARBA" id="ARBA00022912"/>
    </source>
</evidence>
<dbReference type="SUPFAM" id="SSF81606">
    <property type="entry name" value="PP2C-like"/>
    <property type="match status" value="1"/>
</dbReference>
<organism evidence="8 9">
    <name type="scientific">Aphanomyces stellatus</name>
    <dbReference type="NCBI Taxonomy" id="120398"/>
    <lineage>
        <taxon>Eukaryota</taxon>
        <taxon>Sar</taxon>
        <taxon>Stramenopiles</taxon>
        <taxon>Oomycota</taxon>
        <taxon>Saprolegniomycetes</taxon>
        <taxon>Saprolegniales</taxon>
        <taxon>Verrucalvaceae</taxon>
        <taxon>Aphanomyces</taxon>
    </lineage>
</organism>
<dbReference type="OrthoDB" id="420076at2759"/>
<keyword evidence="9" id="KW-1185">Reference proteome</keyword>
<dbReference type="GO" id="GO:0004722">
    <property type="term" value="F:protein serine/threonine phosphatase activity"/>
    <property type="evidence" value="ECO:0007669"/>
    <property type="project" value="InterPro"/>
</dbReference>
<protein>
    <submittedName>
        <fullName evidence="8">Aste57867_21543 protein</fullName>
    </submittedName>
</protein>
<dbReference type="InterPro" id="IPR036457">
    <property type="entry name" value="PPM-type-like_dom_sf"/>
</dbReference>
<reference evidence="7" key="2">
    <citation type="submission" date="2019-06" db="EMBL/GenBank/DDBJ databases">
        <title>Genomics analysis of Aphanomyces spp. identifies a new class of oomycete effector associated with host adaptation.</title>
        <authorList>
            <person name="Gaulin E."/>
        </authorList>
    </citation>
    <scope>NUCLEOTIDE SEQUENCE</scope>
    <source>
        <strain evidence="7">CBS 578.67</strain>
    </source>
</reference>